<keyword evidence="3 9" id="KW-0812">Transmembrane</keyword>
<dbReference type="AlphaFoldDB" id="A0A2H9T950"/>
<evidence type="ECO:0000256" key="6">
    <source>
        <dbReference type="ARBA" id="ARBA00023186"/>
    </source>
</evidence>
<evidence type="ECO:0000256" key="9">
    <source>
        <dbReference type="SAM" id="Phobius"/>
    </source>
</evidence>
<evidence type="ECO:0000256" key="4">
    <source>
        <dbReference type="ARBA" id="ARBA00022989"/>
    </source>
</evidence>
<dbReference type="PROSITE" id="PS50005">
    <property type="entry name" value="TPR"/>
    <property type="match status" value="1"/>
</dbReference>
<evidence type="ECO:0000256" key="8">
    <source>
        <dbReference type="ARBA" id="ARBA00024235"/>
    </source>
</evidence>
<evidence type="ECO:0000256" key="1">
    <source>
        <dbReference type="ARBA" id="ARBA00004401"/>
    </source>
</evidence>
<dbReference type="Gene3D" id="1.25.40.10">
    <property type="entry name" value="Tetratricopeptide repeat domain"/>
    <property type="match status" value="1"/>
</dbReference>
<evidence type="ECO:0000259" key="10">
    <source>
        <dbReference type="Pfam" id="PF09976"/>
    </source>
</evidence>
<dbReference type="GO" id="GO:0044877">
    <property type="term" value="F:protein-containing complex binding"/>
    <property type="evidence" value="ECO:0007669"/>
    <property type="project" value="InterPro"/>
</dbReference>
<gene>
    <name evidence="11" type="ORF">CI610_01291</name>
</gene>
<accession>A0A2H9T950</accession>
<dbReference type="PANTHER" id="PTHR38035:SF1">
    <property type="entry name" value="ANCILLARY SECYEG TRANSLOCON SUBUNIT"/>
    <property type="match status" value="1"/>
</dbReference>
<keyword evidence="5 9" id="KW-0472">Membrane</keyword>
<organism evidence="11">
    <name type="scientific">invertebrate metagenome</name>
    <dbReference type="NCBI Taxonomy" id="1711999"/>
    <lineage>
        <taxon>unclassified sequences</taxon>
        <taxon>metagenomes</taxon>
        <taxon>organismal metagenomes</taxon>
    </lineage>
</organism>
<dbReference type="EMBL" id="NSIT01000051">
    <property type="protein sequence ID" value="PJE79719.1"/>
    <property type="molecule type" value="Genomic_DNA"/>
</dbReference>
<dbReference type="InterPro" id="IPR019734">
    <property type="entry name" value="TPR_rpt"/>
</dbReference>
<dbReference type="Pfam" id="PF09976">
    <property type="entry name" value="TPR_21"/>
    <property type="match status" value="1"/>
</dbReference>
<protein>
    <recommendedName>
        <fullName evidence="8">Ancillary SecYEG translocon subunit</fullName>
    </recommendedName>
</protein>
<dbReference type="InterPro" id="IPR011990">
    <property type="entry name" value="TPR-like_helical_dom_sf"/>
</dbReference>
<keyword evidence="2" id="KW-1003">Cell membrane</keyword>
<reference evidence="11" key="1">
    <citation type="journal article" date="2017" name="Appl. Environ. Microbiol.">
        <title>Molecular characterization of an Endozoicomonas-like organism causing infection in king scallop Pecten maximus L.</title>
        <authorList>
            <person name="Cano I."/>
            <person name="van Aerle R."/>
            <person name="Ross S."/>
            <person name="Verner-Jeffreys D.W."/>
            <person name="Paley R.K."/>
            <person name="Rimmer G."/>
            <person name="Ryder D."/>
            <person name="Hooper P."/>
            <person name="Stone D."/>
            <person name="Feist S.W."/>
        </authorList>
    </citation>
    <scope>NUCLEOTIDE SEQUENCE</scope>
</reference>
<dbReference type="InterPro" id="IPR018704">
    <property type="entry name" value="SecYEG/CpoB_TPR"/>
</dbReference>
<dbReference type="SUPFAM" id="SSF48452">
    <property type="entry name" value="TPR-like"/>
    <property type="match status" value="1"/>
</dbReference>
<keyword evidence="6" id="KW-0143">Chaperone</keyword>
<comment type="caution">
    <text evidence="11">The sequence shown here is derived from an EMBL/GenBank/DDBJ whole genome shotgun (WGS) entry which is preliminary data.</text>
</comment>
<name>A0A2H9T950_9ZZZZ</name>
<dbReference type="InterPro" id="IPR026039">
    <property type="entry name" value="YfgM"/>
</dbReference>
<feature type="transmembrane region" description="Helical" evidence="9">
    <location>
        <begin position="20"/>
        <end position="38"/>
    </location>
</feature>
<evidence type="ECO:0000256" key="5">
    <source>
        <dbReference type="ARBA" id="ARBA00023136"/>
    </source>
</evidence>
<dbReference type="PANTHER" id="PTHR38035">
    <property type="entry name" value="UPF0070 PROTEIN YFGM"/>
    <property type="match status" value="1"/>
</dbReference>
<comment type="subcellular location">
    <subcellularLocation>
        <location evidence="1">Cell membrane</location>
        <topology evidence="1">Single-pass type II membrane protein</topology>
    </subcellularLocation>
</comment>
<feature type="domain" description="Ancillary SecYEG translocon subunit/Cell division coordinator CpoB TPR" evidence="10">
    <location>
        <begin position="14"/>
        <end position="218"/>
    </location>
</feature>
<dbReference type="PIRSF" id="PIRSF006170">
    <property type="entry name" value="YfgM"/>
    <property type="match status" value="1"/>
</dbReference>
<comment type="similarity">
    <text evidence="7">Belongs to the YfgM family.</text>
</comment>
<sequence length="227" mass="25182">MSYQSDEEQVELLKRLWKEYGKPAVIGVMITLVAVFGYKAWQKNQYETAVAASQLYQNLLETVGEASGMTLTEEQHSTVNHVVVTLQKDYSNTLYAAFATLFRAQQQVRDNQLDAARLSLDWVVKHNADNEAGFVARIRLARVLLAQSTDNVQAALDVLKPMENKEVFAASREDVSGDVYLAMGQKEKAAAAYQKAINIATENGESRPLLQLKLDDLAPAEKASQEG</sequence>
<evidence type="ECO:0000256" key="3">
    <source>
        <dbReference type="ARBA" id="ARBA00022692"/>
    </source>
</evidence>
<evidence type="ECO:0000313" key="11">
    <source>
        <dbReference type="EMBL" id="PJE79719.1"/>
    </source>
</evidence>
<evidence type="ECO:0000256" key="7">
    <source>
        <dbReference type="ARBA" id="ARBA00024197"/>
    </source>
</evidence>
<evidence type="ECO:0000256" key="2">
    <source>
        <dbReference type="ARBA" id="ARBA00022475"/>
    </source>
</evidence>
<dbReference type="GO" id="GO:0005886">
    <property type="term" value="C:plasma membrane"/>
    <property type="evidence" value="ECO:0007669"/>
    <property type="project" value="UniProtKB-SubCell"/>
</dbReference>
<proteinExistence type="inferred from homology"/>
<keyword evidence="4 9" id="KW-1133">Transmembrane helix</keyword>